<dbReference type="OMA" id="TTQTIRG"/>
<dbReference type="Proteomes" id="UP000032141">
    <property type="component" value="Unassembled WGS sequence"/>
</dbReference>
<reference evidence="1" key="2">
    <citation type="submission" date="2015-06" db="UniProtKB">
        <authorList>
            <consortium name="EnsemblPlants"/>
        </authorList>
    </citation>
    <scope>IDENTIFICATION</scope>
</reference>
<organism evidence="1 2">
    <name type="scientific">Brassica oleracea var. oleracea</name>
    <dbReference type="NCBI Taxonomy" id="109376"/>
    <lineage>
        <taxon>Eukaryota</taxon>
        <taxon>Viridiplantae</taxon>
        <taxon>Streptophyta</taxon>
        <taxon>Embryophyta</taxon>
        <taxon>Tracheophyta</taxon>
        <taxon>Spermatophyta</taxon>
        <taxon>Magnoliopsida</taxon>
        <taxon>eudicotyledons</taxon>
        <taxon>Gunneridae</taxon>
        <taxon>Pentapetalae</taxon>
        <taxon>rosids</taxon>
        <taxon>malvids</taxon>
        <taxon>Brassicales</taxon>
        <taxon>Brassicaceae</taxon>
        <taxon>Brassiceae</taxon>
        <taxon>Brassica</taxon>
    </lineage>
</organism>
<dbReference type="HOGENOM" id="CLU_165009_1_0_1"/>
<dbReference type="PANTHER" id="PTHR33240">
    <property type="entry name" value="OS08G0508500 PROTEIN"/>
    <property type="match status" value="1"/>
</dbReference>
<dbReference type="eggNOG" id="KOG0017">
    <property type="taxonomic scope" value="Eukaryota"/>
</dbReference>
<proteinExistence type="predicted"/>
<accession>A0A0D3AGB9</accession>
<evidence type="ECO:0000313" key="2">
    <source>
        <dbReference type="Proteomes" id="UP000032141"/>
    </source>
</evidence>
<evidence type="ECO:0000313" key="1">
    <source>
        <dbReference type="EnsemblPlants" id="Bo20776s010.1"/>
    </source>
</evidence>
<sequence length="94" mass="10305">MIGTIRLPVYAGDVTKTVKFSVIRAKAPYNAILGTPWLHFMKAIPSTYHQCVKFPGKDGTTQTIRGDQRAARELLIAAIKLQQSVPLVNSVAKP</sequence>
<keyword evidence="2" id="KW-1185">Reference proteome</keyword>
<protein>
    <submittedName>
        <fullName evidence="1">Uncharacterized protein</fullName>
    </submittedName>
</protein>
<reference evidence="1" key="1">
    <citation type="journal article" date="2014" name="Genome Biol.">
        <title>Transcriptome and methylome profiling reveals relics of genome dominance in the mesopolyploid Brassica oleracea.</title>
        <authorList>
            <person name="Parkin I.A."/>
            <person name="Koh C."/>
            <person name="Tang H."/>
            <person name="Robinson S.J."/>
            <person name="Kagale S."/>
            <person name="Clarke W.E."/>
            <person name="Town C.D."/>
            <person name="Nixon J."/>
            <person name="Krishnakumar V."/>
            <person name="Bidwell S.L."/>
            <person name="Denoeud F."/>
            <person name="Belcram H."/>
            <person name="Links M.G."/>
            <person name="Just J."/>
            <person name="Clarke C."/>
            <person name="Bender T."/>
            <person name="Huebert T."/>
            <person name="Mason A.S."/>
            <person name="Pires J.C."/>
            <person name="Barker G."/>
            <person name="Moore J."/>
            <person name="Walley P.G."/>
            <person name="Manoli S."/>
            <person name="Batley J."/>
            <person name="Edwards D."/>
            <person name="Nelson M.N."/>
            <person name="Wang X."/>
            <person name="Paterson A.H."/>
            <person name="King G."/>
            <person name="Bancroft I."/>
            <person name="Chalhoub B."/>
            <person name="Sharpe A.G."/>
        </authorList>
    </citation>
    <scope>NUCLEOTIDE SEQUENCE [LARGE SCALE GENOMIC DNA]</scope>
    <source>
        <strain evidence="1">cv. TO1000</strain>
    </source>
</reference>
<dbReference type="AlphaFoldDB" id="A0A0D3AGB9"/>
<name>A0A0D3AGB9_BRAOL</name>
<dbReference type="PANTHER" id="PTHR33240:SF8">
    <property type="entry name" value="OS03G0439900 PROTEIN"/>
    <property type="match status" value="1"/>
</dbReference>
<dbReference type="EnsemblPlants" id="Bo20776s010.1">
    <property type="protein sequence ID" value="Bo20776s010.1"/>
    <property type="gene ID" value="Bo20776s010"/>
</dbReference>
<dbReference type="Gramene" id="Bo20776s010.1">
    <property type="protein sequence ID" value="Bo20776s010.1"/>
    <property type="gene ID" value="Bo20776s010"/>
</dbReference>